<reference evidence="1" key="1">
    <citation type="submission" date="2020-06" db="EMBL/GenBank/DDBJ databases">
        <authorList>
            <person name="Li T."/>
            <person name="Hu X."/>
            <person name="Zhang T."/>
            <person name="Song X."/>
            <person name="Zhang H."/>
            <person name="Dai N."/>
            <person name="Sheng W."/>
            <person name="Hou X."/>
            <person name="Wei L."/>
        </authorList>
    </citation>
    <scope>NUCLEOTIDE SEQUENCE</scope>
    <source>
        <strain evidence="1">G01</strain>
        <tissue evidence="1">Leaf</tissue>
    </source>
</reference>
<proteinExistence type="predicted"/>
<reference evidence="1" key="2">
    <citation type="journal article" date="2024" name="Plant">
        <title>Genomic evolution and insights into agronomic trait innovations of Sesamum species.</title>
        <authorList>
            <person name="Miao H."/>
            <person name="Wang L."/>
            <person name="Qu L."/>
            <person name="Liu H."/>
            <person name="Sun Y."/>
            <person name="Le M."/>
            <person name="Wang Q."/>
            <person name="Wei S."/>
            <person name="Zheng Y."/>
            <person name="Lin W."/>
            <person name="Duan Y."/>
            <person name="Cao H."/>
            <person name="Xiong S."/>
            <person name="Wang X."/>
            <person name="Wei L."/>
            <person name="Li C."/>
            <person name="Ma Q."/>
            <person name="Ju M."/>
            <person name="Zhao R."/>
            <person name="Li G."/>
            <person name="Mu C."/>
            <person name="Tian Q."/>
            <person name="Mei H."/>
            <person name="Zhang T."/>
            <person name="Gao T."/>
            <person name="Zhang H."/>
        </authorList>
    </citation>
    <scope>NUCLEOTIDE SEQUENCE</scope>
    <source>
        <strain evidence="1">G01</strain>
    </source>
</reference>
<gene>
    <name evidence="1" type="ORF">Sangu_1771100</name>
</gene>
<accession>A0AAW2M8U8</accession>
<protein>
    <submittedName>
        <fullName evidence="1">Uncharacterized protein</fullName>
    </submittedName>
</protein>
<evidence type="ECO:0000313" key="1">
    <source>
        <dbReference type="EMBL" id="KAL0326931.1"/>
    </source>
</evidence>
<dbReference type="EMBL" id="JACGWK010000011">
    <property type="protein sequence ID" value="KAL0326931.1"/>
    <property type="molecule type" value="Genomic_DNA"/>
</dbReference>
<dbReference type="AlphaFoldDB" id="A0AAW2M8U8"/>
<organism evidence="1">
    <name type="scientific">Sesamum angustifolium</name>
    <dbReference type="NCBI Taxonomy" id="2727405"/>
    <lineage>
        <taxon>Eukaryota</taxon>
        <taxon>Viridiplantae</taxon>
        <taxon>Streptophyta</taxon>
        <taxon>Embryophyta</taxon>
        <taxon>Tracheophyta</taxon>
        <taxon>Spermatophyta</taxon>
        <taxon>Magnoliopsida</taxon>
        <taxon>eudicotyledons</taxon>
        <taxon>Gunneridae</taxon>
        <taxon>Pentapetalae</taxon>
        <taxon>asterids</taxon>
        <taxon>lamiids</taxon>
        <taxon>Lamiales</taxon>
        <taxon>Pedaliaceae</taxon>
        <taxon>Sesamum</taxon>
    </lineage>
</organism>
<name>A0AAW2M8U8_9LAMI</name>
<sequence length="68" mass="7714">MSGMSGMPCGINARCRQIKWSLDLLCGPTRARHRRRSRQRCAPMMHRVSIGHEVGVQALAEPRNAREE</sequence>
<comment type="caution">
    <text evidence="1">The sequence shown here is derived from an EMBL/GenBank/DDBJ whole genome shotgun (WGS) entry which is preliminary data.</text>
</comment>